<dbReference type="InterPro" id="IPR003825">
    <property type="entry name" value="Colicin-V_CvpA"/>
</dbReference>
<dbReference type="EMBL" id="JAEKNN010000068">
    <property type="protein sequence ID" value="MBJ7610612.1"/>
    <property type="molecule type" value="Genomic_DNA"/>
</dbReference>
<reference evidence="6 7" key="1">
    <citation type="submission" date="2020-10" db="EMBL/GenBank/DDBJ databases">
        <title>Ca. Dormibacterota MAGs.</title>
        <authorList>
            <person name="Montgomery K."/>
        </authorList>
    </citation>
    <scope>NUCLEOTIDE SEQUENCE [LARGE SCALE GENOMIC DNA]</scope>
    <source>
        <strain evidence="6">Mitchell_Peninsula_5</strain>
    </source>
</reference>
<dbReference type="Pfam" id="PF02674">
    <property type="entry name" value="Colicin_V"/>
    <property type="match status" value="1"/>
</dbReference>
<proteinExistence type="predicted"/>
<evidence type="ECO:0000256" key="4">
    <source>
        <dbReference type="ARBA" id="ARBA00023136"/>
    </source>
</evidence>
<keyword evidence="4 5" id="KW-0472">Membrane</keyword>
<gene>
    <name evidence="6" type="ORF">JF887_14485</name>
</gene>
<dbReference type="GO" id="GO:0016020">
    <property type="term" value="C:membrane"/>
    <property type="evidence" value="ECO:0007669"/>
    <property type="project" value="UniProtKB-SubCell"/>
</dbReference>
<evidence type="ECO:0000256" key="1">
    <source>
        <dbReference type="ARBA" id="ARBA00004141"/>
    </source>
</evidence>
<feature type="transmembrane region" description="Helical" evidence="5">
    <location>
        <begin position="110"/>
        <end position="135"/>
    </location>
</feature>
<protein>
    <submittedName>
        <fullName evidence="6">CvpA family protein</fullName>
    </submittedName>
</protein>
<feature type="transmembrane region" description="Helical" evidence="5">
    <location>
        <begin position="12"/>
        <end position="31"/>
    </location>
</feature>
<dbReference type="AlphaFoldDB" id="A0A934NAW2"/>
<evidence type="ECO:0000256" key="3">
    <source>
        <dbReference type="ARBA" id="ARBA00022989"/>
    </source>
</evidence>
<keyword evidence="3 5" id="KW-1133">Transmembrane helix</keyword>
<comment type="caution">
    <text evidence="6">The sequence shown here is derived from an EMBL/GenBank/DDBJ whole genome shotgun (WGS) entry which is preliminary data.</text>
</comment>
<dbReference type="GO" id="GO:0009403">
    <property type="term" value="P:toxin biosynthetic process"/>
    <property type="evidence" value="ECO:0007669"/>
    <property type="project" value="InterPro"/>
</dbReference>
<evidence type="ECO:0000256" key="5">
    <source>
        <dbReference type="SAM" id="Phobius"/>
    </source>
</evidence>
<evidence type="ECO:0000256" key="2">
    <source>
        <dbReference type="ARBA" id="ARBA00022692"/>
    </source>
</evidence>
<name>A0A934NAW2_9BACT</name>
<sequence length="196" mass="20593">MVAAAASSSLQQFTSDAILVVLVIVNGALGWRTGTLRRIVSFAGLYAGVISAYYTGNFFAGLIRTGDIFANAWSFIAVTVVMVLLFEVIGRIFADRLQRLAALTFDRVAGTVIGGAAGFFQASVLFMVALAVGAAPSTPTNRVPPLRDVPANAVQAAPLSGHALRAQPVLHRIFTPAFSGDLTTHLEEGTQVTARS</sequence>
<accession>A0A934NAW2</accession>
<evidence type="ECO:0000313" key="7">
    <source>
        <dbReference type="Proteomes" id="UP000614410"/>
    </source>
</evidence>
<organism evidence="6 7">
    <name type="scientific">Candidatus Amunia macphersoniae</name>
    <dbReference type="NCBI Taxonomy" id="3127014"/>
    <lineage>
        <taxon>Bacteria</taxon>
        <taxon>Bacillati</taxon>
        <taxon>Candidatus Dormiibacterota</taxon>
        <taxon>Candidatus Dormibacteria</taxon>
        <taxon>Candidatus Aeolococcales</taxon>
        <taxon>Candidatus Aeolococcaceae</taxon>
        <taxon>Candidatus Amunia</taxon>
    </lineage>
</organism>
<feature type="transmembrane region" description="Helical" evidence="5">
    <location>
        <begin position="43"/>
        <end position="62"/>
    </location>
</feature>
<feature type="transmembrane region" description="Helical" evidence="5">
    <location>
        <begin position="68"/>
        <end position="89"/>
    </location>
</feature>
<evidence type="ECO:0000313" key="6">
    <source>
        <dbReference type="EMBL" id="MBJ7610612.1"/>
    </source>
</evidence>
<comment type="subcellular location">
    <subcellularLocation>
        <location evidence="1">Membrane</location>
        <topology evidence="1">Multi-pass membrane protein</topology>
    </subcellularLocation>
</comment>
<keyword evidence="2 5" id="KW-0812">Transmembrane</keyword>
<dbReference type="Proteomes" id="UP000614410">
    <property type="component" value="Unassembled WGS sequence"/>
</dbReference>